<keyword evidence="2" id="KW-1185">Reference proteome</keyword>
<organism evidence="1 2">
    <name type="scientific">Obba rivulosa</name>
    <dbReference type="NCBI Taxonomy" id="1052685"/>
    <lineage>
        <taxon>Eukaryota</taxon>
        <taxon>Fungi</taxon>
        <taxon>Dikarya</taxon>
        <taxon>Basidiomycota</taxon>
        <taxon>Agaricomycotina</taxon>
        <taxon>Agaricomycetes</taxon>
        <taxon>Polyporales</taxon>
        <taxon>Gelatoporiaceae</taxon>
        <taxon>Obba</taxon>
    </lineage>
</organism>
<dbReference type="EMBL" id="KV722377">
    <property type="protein sequence ID" value="OCH91924.1"/>
    <property type="molecule type" value="Genomic_DNA"/>
</dbReference>
<dbReference type="OrthoDB" id="2426273at2759"/>
<accession>A0A8E2AZD7</accession>
<dbReference type="PANTHER" id="PTHR39596:SF2">
    <property type="entry name" value="HET DOMAIN PROTEIN (AFU_ORTHOLOGUE AFUA_1G17550)-RELATED"/>
    <property type="match status" value="1"/>
</dbReference>
<dbReference type="PANTHER" id="PTHR39596">
    <property type="match status" value="1"/>
</dbReference>
<protein>
    <submittedName>
        <fullName evidence="1">Uncharacterized protein</fullName>
    </submittedName>
</protein>
<evidence type="ECO:0000313" key="2">
    <source>
        <dbReference type="Proteomes" id="UP000250043"/>
    </source>
</evidence>
<name>A0A8E2AZD7_9APHY</name>
<reference evidence="1 2" key="1">
    <citation type="submission" date="2016-07" db="EMBL/GenBank/DDBJ databases">
        <title>Draft genome of the white-rot fungus Obba rivulosa 3A-2.</title>
        <authorList>
            <consortium name="DOE Joint Genome Institute"/>
            <person name="Miettinen O."/>
            <person name="Riley R."/>
            <person name="Acob R."/>
            <person name="Barry K."/>
            <person name="Cullen D."/>
            <person name="De Vries R."/>
            <person name="Hainaut M."/>
            <person name="Hatakka A."/>
            <person name="Henrissat B."/>
            <person name="Hilden K."/>
            <person name="Kuo R."/>
            <person name="Labutti K."/>
            <person name="Lipzen A."/>
            <person name="Makela M.R."/>
            <person name="Sandor L."/>
            <person name="Spatafora J.W."/>
            <person name="Grigoriev I.V."/>
            <person name="Hibbett D.S."/>
        </authorList>
    </citation>
    <scope>NUCLEOTIDE SEQUENCE [LARGE SCALE GENOMIC DNA]</scope>
    <source>
        <strain evidence="1 2">3A-2</strain>
    </source>
</reference>
<dbReference type="AlphaFoldDB" id="A0A8E2AZD7"/>
<proteinExistence type="predicted"/>
<dbReference type="Proteomes" id="UP000250043">
    <property type="component" value="Unassembled WGS sequence"/>
</dbReference>
<sequence>MLEVRRPDLSSFRNAGVPPDDMARIWYMIAAIGEDVTSSRRQFLISPMRGFNWAFILAPLKLYEREMLGEMVSIHDPHAQKQRKSGHAECTTKACIFNNIDENNYSNRHTTQTIIATSPGNNHLEITSPDAADTAYVAISHVWADGLGSTTEAGLPTCQLRRLSTLAHRLVTGGAFWIDGLDAAVVLVIDSGVYSCSINAPSEEKLLCVITSGWMQRLWTLQEAILARKLVFEFSDGIASWENLMPQGEDLLDVLKTNLAAEVYRLSKRRSAVEDGGELKKLNLGDVARSLRGRSTSKPEDETLAISGLLDVNASELVDLPSPERMVALLLRVRKIASDIIFLSVPKLERPGFRWAPKTPMISDGPTVGANSQDADCTSEGLLAIQEKFGISETLQTRDSSPFGILQQTVQLPMQQTNTLATLF</sequence>
<evidence type="ECO:0000313" key="1">
    <source>
        <dbReference type="EMBL" id="OCH91924.1"/>
    </source>
</evidence>
<gene>
    <name evidence="1" type="ORF">OBBRIDRAFT_833835</name>
</gene>